<dbReference type="HOGENOM" id="CLU_072546_1_0_9"/>
<keyword evidence="2" id="KW-1185">Reference proteome</keyword>
<dbReference type="EMBL" id="ACXU01000005">
    <property type="protein sequence ID" value="EEU13330.1"/>
    <property type="molecule type" value="Genomic_DNA"/>
</dbReference>
<dbReference type="InterPro" id="IPR043504">
    <property type="entry name" value="Peptidase_S1_PA_chymotrypsin"/>
</dbReference>
<organism evidence="1 2">
    <name type="scientific">Anaerococcus vaginalis ATCC 51170</name>
    <dbReference type="NCBI Taxonomy" id="655811"/>
    <lineage>
        <taxon>Bacteria</taxon>
        <taxon>Bacillati</taxon>
        <taxon>Bacillota</taxon>
        <taxon>Tissierellia</taxon>
        <taxon>Tissierellales</taxon>
        <taxon>Peptoniphilaceae</taxon>
        <taxon>Anaerococcus</taxon>
    </lineage>
</organism>
<dbReference type="eggNOG" id="COG3591">
    <property type="taxonomic scope" value="Bacteria"/>
</dbReference>
<evidence type="ECO:0000313" key="2">
    <source>
        <dbReference type="Proteomes" id="UP000003821"/>
    </source>
</evidence>
<sequence length="277" mass="31166">MEGLMIPVNISEQLMFNTVRLETKEGSGTGFFFNFIFGNSYVPILVTNKHVVNYNQSETVTFFLHLREGKDNETIESYPITLETNWIFHSNKDLCFSFMNQVFEEVKARTGKSVYYIPAEEDLIPNEEVTSNLSALEEIVMVGYPIGLWDKINNYPIFRKGYTSSHPSYDFNEKGIALADIAAFPGSSGSPIYIINEGSYKEKTGGIIIGQSRLIFLGILFAGPTINTNGEIIAIDIPTQQKIISKTSIMTNLGYYIKSAELLEFKNVIESILKNQN</sequence>
<comment type="caution">
    <text evidence="1">The sequence shown here is derived from an EMBL/GenBank/DDBJ whole genome shotgun (WGS) entry which is preliminary data.</text>
</comment>
<proteinExistence type="predicted"/>
<dbReference type="Proteomes" id="UP000003821">
    <property type="component" value="Unassembled WGS sequence"/>
</dbReference>
<protein>
    <recommendedName>
        <fullName evidence="3">Serine protease</fullName>
    </recommendedName>
</protein>
<gene>
    <name evidence="1" type="ORF">HMPREF0078_0465</name>
</gene>
<dbReference type="SUPFAM" id="SSF50494">
    <property type="entry name" value="Trypsin-like serine proteases"/>
    <property type="match status" value="1"/>
</dbReference>
<reference evidence="1 2" key="1">
    <citation type="submission" date="2009-08" db="EMBL/GenBank/DDBJ databases">
        <authorList>
            <person name="Muzny D."/>
            <person name="Qin X."/>
            <person name="Deng J."/>
            <person name="Jiang H."/>
            <person name="Liu Y."/>
            <person name="Qu J."/>
            <person name="Song X.-Z."/>
            <person name="Zhang L."/>
            <person name="Thornton R."/>
            <person name="Coyle M."/>
            <person name="Francisco L."/>
            <person name="Jackson L."/>
            <person name="Javaid M."/>
            <person name="Korchina V."/>
            <person name="Kovar C."/>
            <person name="Mata R."/>
            <person name="Mathew T."/>
            <person name="Ngo R."/>
            <person name="Nguyen L."/>
            <person name="Nguyen N."/>
            <person name="Okwuonu G."/>
            <person name="Ongeri F."/>
            <person name="Pham C."/>
            <person name="Simmons D."/>
            <person name="Wilczek-Boney K."/>
            <person name="Hale W."/>
            <person name="Jakkamsetti A."/>
            <person name="Pham P."/>
            <person name="Ruth R."/>
            <person name="San Lucas F."/>
            <person name="Warren J."/>
            <person name="Zhang J."/>
            <person name="Zhao Z."/>
            <person name="Zhou C."/>
            <person name="Zhu D."/>
            <person name="Lee S."/>
            <person name="Bess C."/>
            <person name="Blankenburg K."/>
            <person name="Forbes L."/>
            <person name="Fu Q."/>
            <person name="Gubbala S."/>
            <person name="Hirani K."/>
            <person name="Jayaseelan J.C."/>
            <person name="Lara F."/>
            <person name="Munidasa M."/>
            <person name="Palculict T."/>
            <person name="Patil S."/>
            <person name="Pu L.-L."/>
            <person name="Saada N."/>
            <person name="Tang L."/>
            <person name="Weissenberger G."/>
            <person name="Zhu Y."/>
            <person name="Hemphill L."/>
            <person name="Shang Y."/>
            <person name="Youmans B."/>
            <person name="Ayvaz T."/>
            <person name="Ross M."/>
            <person name="Santibanez J."/>
            <person name="Aqrawi P."/>
            <person name="Gross S."/>
            <person name="Joshi V."/>
            <person name="Fowler G."/>
            <person name="Nazareth L."/>
            <person name="Reid J."/>
            <person name="Worley K."/>
            <person name="Petrosino J."/>
            <person name="Highlander S."/>
            <person name="Gibbs R."/>
            <person name="Gibbs R."/>
        </authorList>
    </citation>
    <scope>NUCLEOTIDE SEQUENCE [LARGE SCALE GENOMIC DNA]</scope>
    <source>
        <strain evidence="1 2">ATCC 51170</strain>
    </source>
</reference>
<evidence type="ECO:0008006" key="3">
    <source>
        <dbReference type="Google" id="ProtNLM"/>
    </source>
</evidence>
<dbReference type="Gene3D" id="2.40.10.10">
    <property type="entry name" value="Trypsin-like serine proteases"/>
    <property type="match status" value="2"/>
</dbReference>
<dbReference type="AlphaFoldDB" id="C7HT64"/>
<evidence type="ECO:0000313" key="1">
    <source>
        <dbReference type="EMBL" id="EEU13330.1"/>
    </source>
</evidence>
<dbReference type="InterPro" id="IPR009003">
    <property type="entry name" value="Peptidase_S1_PA"/>
</dbReference>
<accession>C7HT64</accession>
<name>C7HT64_9FIRM</name>